<feature type="region of interest" description="Disordered" evidence="1">
    <location>
        <begin position="58"/>
        <end position="100"/>
    </location>
</feature>
<evidence type="ECO:0008006" key="5">
    <source>
        <dbReference type="Google" id="ProtNLM"/>
    </source>
</evidence>
<dbReference type="Gene3D" id="2.120.10.30">
    <property type="entry name" value="TolB, C-terminal domain"/>
    <property type="match status" value="2"/>
</dbReference>
<name>A0A917ISA3_9BACT</name>
<keyword evidence="2" id="KW-0732">Signal</keyword>
<evidence type="ECO:0000313" key="3">
    <source>
        <dbReference type="EMBL" id="GGH61806.1"/>
    </source>
</evidence>
<dbReference type="PANTHER" id="PTHR13833">
    <property type="match status" value="1"/>
</dbReference>
<sequence length="457" mass="50010">MKHLISLIAATIVAIAPLQAQLFNKLKEKVNNAVKNSANKAVDKTIDKTVSKPIDNTVNKQLDNIGGKKASGNEQNSTGNPAAITTTTNGNSGNKSETPFTKETFAPEAHVVNRPWSVATDSKDNLYVADNDGIIRIFSDGTKQRITSAIASEIIIDGNDNMYVTRGGTLNRLYIKDDGSFKIEYYTGDKNYNSAGDGDLSEAKFNKIASISVAKNGDIYIADNAWYLIKNKLTTPADELAMEPGVPQKLYQNDRWYYIRKISNGKVTSLKNKEGRYLLLFNVCGIAVDEEDNIIYSGGGASRAVKKLDTKNCTWHTVAGKPYKREWCPEYVTGDTSKAELFDPGFILLNKKGGIVYADNRNHRITQIANGKVSTLAGNSTIEPCSSNKGGLAREGYKDGNAQTALFNFPQSMAYDSKGNLFIVDSKSQIIRKLSPDGIVSSVTPFDKAKANINNYY</sequence>
<evidence type="ECO:0000256" key="1">
    <source>
        <dbReference type="SAM" id="MobiDB-lite"/>
    </source>
</evidence>
<feature type="chain" id="PRO_5037849678" description="NHL repeat-containing protein" evidence="2">
    <location>
        <begin position="21"/>
        <end position="457"/>
    </location>
</feature>
<organism evidence="3 4">
    <name type="scientific">Filimonas zeae</name>
    <dbReference type="NCBI Taxonomy" id="1737353"/>
    <lineage>
        <taxon>Bacteria</taxon>
        <taxon>Pseudomonadati</taxon>
        <taxon>Bacteroidota</taxon>
        <taxon>Chitinophagia</taxon>
        <taxon>Chitinophagales</taxon>
        <taxon>Chitinophagaceae</taxon>
        <taxon>Filimonas</taxon>
    </lineage>
</organism>
<dbReference type="EMBL" id="BMIB01000001">
    <property type="protein sequence ID" value="GGH61806.1"/>
    <property type="molecule type" value="Genomic_DNA"/>
</dbReference>
<dbReference type="Proteomes" id="UP000627292">
    <property type="component" value="Unassembled WGS sequence"/>
</dbReference>
<dbReference type="PANTHER" id="PTHR13833:SF71">
    <property type="entry name" value="NHL DOMAIN-CONTAINING PROTEIN"/>
    <property type="match status" value="1"/>
</dbReference>
<feature type="compositionally biased region" description="Polar residues" evidence="1">
    <location>
        <begin position="72"/>
        <end position="100"/>
    </location>
</feature>
<dbReference type="RefSeq" id="WP_188950976.1">
    <property type="nucleotide sequence ID" value="NZ_BMIB01000001.1"/>
</dbReference>
<proteinExistence type="predicted"/>
<dbReference type="SUPFAM" id="SSF101898">
    <property type="entry name" value="NHL repeat"/>
    <property type="match status" value="1"/>
</dbReference>
<feature type="signal peptide" evidence="2">
    <location>
        <begin position="1"/>
        <end position="20"/>
    </location>
</feature>
<reference evidence="3" key="1">
    <citation type="journal article" date="2014" name="Int. J. Syst. Evol. Microbiol.">
        <title>Complete genome sequence of Corynebacterium casei LMG S-19264T (=DSM 44701T), isolated from a smear-ripened cheese.</title>
        <authorList>
            <consortium name="US DOE Joint Genome Institute (JGI-PGF)"/>
            <person name="Walter F."/>
            <person name="Albersmeier A."/>
            <person name="Kalinowski J."/>
            <person name="Ruckert C."/>
        </authorList>
    </citation>
    <scope>NUCLEOTIDE SEQUENCE</scope>
    <source>
        <strain evidence="3">CGMCC 1.15290</strain>
    </source>
</reference>
<protein>
    <recommendedName>
        <fullName evidence="5">NHL repeat-containing protein</fullName>
    </recommendedName>
</protein>
<dbReference type="InterPro" id="IPR011042">
    <property type="entry name" value="6-blade_b-propeller_TolB-like"/>
</dbReference>
<keyword evidence="4" id="KW-1185">Reference proteome</keyword>
<dbReference type="AlphaFoldDB" id="A0A917ISA3"/>
<evidence type="ECO:0000313" key="4">
    <source>
        <dbReference type="Proteomes" id="UP000627292"/>
    </source>
</evidence>
<gene>
    <name evidence="3" type="ORF">GCM10011379_11140</name>
</gene>
<evidence type="ECO:0000256" key="2">
    <source>
        <dbReference type="SAM" id="SignalP"/>
    </source>
</evidence>
<reference evidence="3" key="2">
    <citation type="submission" date="2020-09" db="EMBL/GenBank/DDBJ databases">
        <authorList>
            <person name="Sun Q."/>
            <person name="Zhou Y."/>
        </authorList>
    </citation>
    <scope>NUCLEOTIDE SEQUENCE</scope>
    <source>
        <strain evidence="3">CGMCC 1.15290</strain>
    </source>
</reference>
<comment type="caution">
    <text evidence="3">The sequence shown here is derived from an EMBL/GenBank/DDBJ whole genome shotgun (WGS) entry which is preliminary data.</text>
</comment>
<accession>A0A917ISA3</accession>